<dbReference type="PANTHER" id="PTHR11662">
    <property type="entry name" value="SOLUTE CARRIER FAMILY 17"/>
    <property type="match status" value="1"/>
</dbReference>
<proteinExistence type="predicted"/>
<sequence length="453" mass="48388">MSTQRTSSYLAADATRVTRTRYSILAAILLLATVAYADRAILSIAGPGLAKEFGLNHVQLGYVLSAFSWAYVVGQIPGGLLLDRLGTKTMYGATLVLWSIATILVGFVGHVTTDLSMALGLLFALRFALGLIEAPSFPANSRVTVMWFPKEERGLATSLFASASYFAVAIFSPLAGWLTGKFGWPAPFFALGLIGIASAGVWAVVMHEPRKHPRVSQAELDWLVSRGAMVDIDAKHERLARPAISGKTLRLLLSNRMLWCSYIGQYCVIALSYFFITWFPIYLVQARGMDILHAGLATMLPAISGFLGGIAGGAISDWLIRRGWSVSWARKTPYIVGMAVGCGIVFSAFTESNTAIVLLMTLAFFGKGAAAGAGTWAIASDTAPREAVGLAGAIFNCIGNIGGIVTPIAFGYIVQATGGYTAGLYFVAAHCLVAAIVYLVFMGRIERVELNRG</sequence>
<dbReference type="EMBL" id="CP046915">
    <property type="protein sequence ID" value="QGZ65478.1"/>
    <property type="molecule type" value="Genomic_DNA"/>
</dbReference>
<dbReference type="Proteomes" id="UP000433577">
    <property type="component" value="Chromosome 3"/>
</dbReference>
<dbReference type="InterPro" id="IPR050382">
    <property type="entry name" value="MFS_Na/Anion_cotransporter"/>
</dbReference>
<evidence type="ECO:0000256" key="3">
    <source>
        <dbReference type="ARBA" id="ARBA00022692"/>
    </source>
</evidence>
<feature type="transmembrane region" description="Helical" evidence="6">
    <location>
        <begin position="89"/>
        <end position="109"/>
    </location>
</feature>
<dbReference type="InterPro" id="IPR020846">
    <property type="entry name" value="MFS_dom"/>
</dbReference>
<dbReference type="PROSITE" id="PS50850">
    <property type="entry name" value="MFS"/>
    <property type="match status" value="1"/>
</dbReference>
<accession>A0A7Z2GPG7</accession>
<feature type="domain" description="Major facilitator superfamily (MFS) profile" evidence="7">
    <location>
        <begin position="24"/>
        <end position="446"/>
    </location>
</feature>
<dbReference type="KEGG" id="pacs:FAZ98_27385"/>
<evidence type="ECO:0000256" key="5">
    <source>
        <dbReference type="ARBA" id="ARBA00023136"/>
    </source>
</evidence>
<evidence type="ECO:0000313" key="9">
    <source>
        <dbReference type="Proteomes" id="UP000433577"/>
    </source>
</evidence>
<dbReference type="InterPro" id="IPR011701">
    <property type="entry name" value="MFS"/>
</dbReference>
<dbReference type="OrthoDB" id="8596007at2"/>
<dbReference type="InterPro" id="IPR036259">
    <property type="entry name" value="MFS_trans_sf"/>
</dbReference>
<dbReference type="Gene3D" id="1.20.1250.20">
    <property type="entry name" value="MFS general substrate transporter like domains"/>
    <property type="match status" value="2"/>
</dbReference>
<dbReference type="AlphaFoldDB" id="A0A7Z2GPG7"/>
<keyword evidence="4 6" id="KW-1133">Transmembrane helix</keyword>
<feature type="transmembrane region" description="Helical" evidence="6">
    <location>
        <begin position="155"/>
        <end position="178"/>
    </location>
</feature>
<reference evidence="8 9" key="1">
    <citation type="submission" date="2019-12" db="EMBL/GenBank/DDBJ databases">
        <title>Paraburkholderia acidiphila 7Q-K02 sp. nov and Paraburkholderia acidisoli DHF22 sp. nov., two strains isolated from forest soil.</title>
        <authorList>
            <person name="Gao Z."/>
            <person name="Qiu L."/>
        </authorList>
    </citation>
    <scope>NUCLEOTIDE SEQUENCE [LARGE SCALE GENOMIC DNA]</scope>
    <source>
        <strain evidence="8 9">DHF22</strain>
    </source>
</reference>
<gene>
    <name evidence="8" type="ORF">FAZ98_27385</name>
</gene>
<name>A0A7Z2GPG7_9BURK</name>
<dbReference type="GO" id="GO:0005886">
    <property type="term" value="C:plasma membrane"/>
    <property type="evidence" value="ECO:0007669"/>
    <property type="project" value="UniProtKB-SubCell"/>
</dbReference>
<dbReference type="InterPro" id="IPR000849">
    <property type="entry name" value="Sugar_P_transporter"/>
</dbReference>
<feature type="transmembrane region" description="Helical" evidence="6">
    <location>
        <begin position="420"/>
        <end position="441"/>
    </location>
</feature>
<evidence type="ECO:0000256" key="2">
    <source>
        <dbReference type="ARBA" id="ARBA00022475"/>
    </source>
</evidence>
<organism evidence="8 9">
    <name type="scientific">Paraburkholderia acidisoli</name>
    <dbReference type="NCBI Taxonomy" id="2571748"/>
    <lineage>
        <taxon>Bacteria</taxon>
        <taxon>Pseudomonadati</taxon>
        <taxon>Pseudomonadota</taxon>
        <taxon>Betaproteobacteria</taxon>
        <taxon>Burkholderiales</taxon>
        <taxon>Burkholderiaceae</taxon>
        <taxon>Paraburkholderia</taxon>
    </lineage>
</organism>
<dbReference type="RefSeq" id="WP_158955946.1">
    <property type="nucleotide sequence ID" value="NZ_CP046915.1"/>
</dbReference>
<feature type="transmembrane region" description="Helical" evidence="6">
    <location>
        <begin position="115"/>
        <end position="134"/>
    </location>
</feature>
<keyword evidence="5 6" id="KW-0472">Membrane</keyword>
<keyword evidence="2" id="KW-1003">Cell membrane</keyword>
<dbReference type="PIRSF" id="PIRSF002808">
    <property type="entry name" value="Hexose_phosphate_transp"/>
    <property type="match status" value="1"/>
</dbReference>
<dbReference type="SUPFAM" id="SSF103473">
    <property type="entry name" value="MFS general substrate transporter"/>
    <property type="match status" value="1"/>
</dbReference>
<feature type="transmembrane region" description="Helical" evidence="6">
    <location>
        <begin position="257"/>
        <end position="279"/>
    </location>
</feature>
<feature type="transmembrane region" description="Helical" evidence="6">
    <location>
        <begin position="299"/>
        <end position="320"/>
    </location>
</feature>
<feature type="transmembrane region" description="Helical" evidence="6">
    <location>
        <begin position="355"/>
        <end position="378"/>
    </location>
</feature>
<feature type="transmembrane region" description="Helical" evidence="6">
    <location>
        <begin position="184"/>
        <end position="205"/>
    </location>
</feature>
<evidence type="ECO:0000313" key="8">
    <source>
        <dbReference type="EMBL" id="QGZ65478.1"/>
    </source>
</evidence>
<feature type="transmembrane region" description="Helical" evidence="6">
    <location>
        <begin position="332"/>
        <end position="349"/>
    </location>
</feature>
<dbReference type="Pfam" id="PF07690">
    <property type="entry name" value="MFS_1"/>
    <property type="match status" value="1"/>
</dbReference>
<evidence type="ECO:0000256" key="1">
    <source>
        <dbReference type="ARBA" id="ARBA00004651"/>
    </source>
</evidence>
<dbReference type="PANTHER" id="PTHR11662:SF399">
    <property type="entry name" value="FI19708P1-RELATED"/>
    <property type="match status" value="1"/>
</dbReference>
<keyword evidence="9" id="KW-1185">Reference proteome</keyword>
<feature type="transmembrane region" description="Helical" evidence="6">
    <location>
        <begin position="61"/>
        <end position="82"/>
    </location>
</feature>
<keyword evidence="3 6" id="KW-0812">Transmembrane</keyword>
<evidence type="ECO:0000256" key="4">
    <source>
        <dbReference type="ARBA" id="ARBA00022989"/>
    </source>
</evidence>
<feature type="transmembrane region" description="Helical" evidence="6">
    <location>
        <begin position="390"/>
        <end position="414"/>
    </location>
</feature>
<evidence type="ECO:0000259" key="7">
    <source>
        <dbReference type="PROSITE" id="PS50850"/>
    </source>
</evidence>
<evidence type="ECO:0000256" key="6">
    <source>
        <dbReference type="SAM" id="Phobius"/>
    </source>
</evidence>
<comment type="subcellular location">
    <subcellularLocation>
        <location evidence="1">Cell membrane</location>
        <topology evidence="1">Multi-pass membrane protein</topology>
    </subcellularLocation>
</comment>
<protein>
    <submittedName>
        <fullName evidence="8">MFS transporter</fullName>
    </submittedName>
</protein>
<dbReference type="GO" id="GO:0022857">
    <property type="term" value="F:transmembrane transporter activity"/>
    <property type="evidence" value="ECO:0007669"/>
    <property type="project" value="InterPro"/>
</dbReference>
<dbReference type="CDD" id="cd17319">
    <property type="entry name" value="MFS_ExuT_GudP_like"/>
    <property type="match status" value="1"/>
</dbReference>